<keyword evidence="2" id="KW-1185">Reference proteome</keyword>
<organism evidence="1 2">
    <name type="scientific">Lautropia dentalis</name>
    <dbReference type="NCBI Taxonomy" id="2490857"/>
    <lineage>
        <taxon>Bacteria</taxon>
        <taxon>Pseudomonadati</taxon>
        <taxon>Pseudomonadota</taxon>
        <taxon>Betaproteobacteria</taxon>
        <taxon>Burkholderiales</taxon>
        <taxon>Burkholderiaceae</taxon>
        <taxon>Lautropia</taxon>
    </lineage>
</organism>
<sequence>MLTVITDAASLAAAQQQLGAQLQAALNQASEGTVAGPGGGFAATLHYGPALDLWYVYQALGNRHFNGFGTGAPQSGKKMSLAAEINFPVEDLSRAISGVFARDDAGRTHVLHRGKIRGGKALFFQHYRGTRVEADDGGKPDTFALIGTLDDAGFPQQMRDFVQEILRIKAAAK</sequence>
<dbReference type="Proteomes" id="UP000270261">
    <property type="component" value="Unassembled WGS sequence"/>
</dbReference>
<proteinExistence type="predicted"/>
<reference evidence="1 2" key="1">
    <citation type="submission" date="2018-11" db="EMBL/GenBank/DDBJ databases">
        <title>Genome sequencing of Lautropia sp. KCOM 2505 (= ChDC F240).</title>
        <authorList>
            <person name="Kook J.-K."/>
            <person name="Park S.-N."/>
            <person name="Lim Y.K."/>
        </authorList>
    </citation>
    <scope>NUCLEOTIDE SEQUENCE [LARGE SCALE GENOMIC DNA]</scope>
    <source>
        <strain evidence="1 2">KCOM 2505</strain>
    </source>
</reference>
<keyword evidence="1" id="KW-0540">Nuclease</keyword>
<keyword evidence="1" id="KW-0255">Endonuclease</keyword>
<dbReference type="RefSeq" id="WP_125094794.1">
    <property type="nucleotide sequence ID" value="NZ_RRUE01000001.1"/>
</dbReference>
<dbReference type="AlphaFoldDB" id="A0A3R8LNX1"/>
<dbReference type="EMBL" id="RRUE01000001">
    <property type="protein sequence ID" value="RRN45365.1"/>
    <property type="molecule type" value="Genomic_DNA"/>
</dbReference>
<evidence type="ECO:0000313" key="1">
    <source>
        <dbReference type="EMBL" id="RRN45365.1"/>
    </source>
</evidence>
<evidence type="ECO:0000313" key="2">
    <source>
        <dbReference type="Proteomes" id="UP000270261"/>
    </source>
</evidence>
<accession>A0A3R8LNX1</accession>
<protein>
    <submittedName>
        <fullName evidence="1">Restriction endonuclease</fullName>
    </submittedName>
</protein>
<comment type="caution">
    <text evidence="1">The sequence shown here is derived from an EMBL/GenBank/DDBJ whole genome shotgun (WGS) entry which is preliminary data.</text>
</comment>
<keyword evidence="1" id="KW-0378">Hydrolase</keyword>
<name>A0A3R8LNX1_9BURK</name>
<dbReference type="OrthoDB" id="8606638at2"/>
<gene>
    <name evidence="1" type="ORF">EHV23_03885</name>
</gene>
<dbReference type="GO" id="GO:0004519">
    <property type="term" value="F:endonuclease activity"/>
    <property type="evidence" value="ECO:0007669"/>
    <property type="project" value="UniProtKB-KW"/>
</dbReference>